<evidence type="ECO:0000256" key="11">
    <source>
        <dbReference type="SAM" id="Phobius"/>
    </source>
</evidence>
<keyword evidence="7 11" id="KW-1133">Transmembrane helix</keyword>
<feature type="non-terminal residue" evidence="12">
    <location>
        <position position="1"/>
    </location>
</feature>
<accession>A0ABD3SQ79</accession>
<dbReference type="InterPro" id="IPR044677">
    <property type="entry name" value="SLC25A3/Pic2/Mir1-like"/>
</dbReference>
<keyword evidence="8" id="KW-0496">Mitochondrion</keyword>
<feature type="repeat" description="Solcar" evidence="10">
    <location>
        <begin position="952"/>
        <end position="1040"/>
    </location>
</feature>
<dbReference type="PANTHER" id="PTHR45671">
    <property type="entry name" value="SOLUTE CARRIER FAMILY 25 (MITOCHONDRIAL CARRIER PHOSPHATE CARRIER), MEMBER 3, LIKE-RELATED-RELATED"/>
    <property type="match status" value="1"/>
</dbReference>
<name>A0ABD3SQ79_9STRA</name>
<keyword evidence="13" id="KW-1185">Reference proteome</keyword>
<dbReference type="SUPFAM" id="SSF103506">
    <property type="entry name" value="Mitochondrial carrier"/>
    <property type="match status" value="1"/>
</dbReference>
<dbReference type="PROSITE" id="PS50920">
    <property type="entry name" value="SOLCAR"/>
    <property type="match status" value="3"/>
</dbReference>
<keyword evidence="6" id="KW-0999">Mitochondrion inner membrane</keyword>
<dbReference type="AlphaFoldDB" id="A0ABD3SQ79"/>
<evidence type="ECO:0000256" key="6">
    <source>
        <dbReference type="ARBA" id="ARBA00022792"/>
    </source>
</evidence>
<evidence type="ECO:0000313" key="12">
    <source>
        <dbReference type="EMBL" id="KAL3826761.1"/>
    </source>
</evidence>
<keyword evidence="9 10" id="KW-0472">Membrane</keyword>
<dbReference type="EMBL" id="JALLPB020000015">
    <property type="protein sequence ID" value="KAL3826761.1"/>
    <property type="molecule type" value="Genomic_DNA"/>
</dbReference>
<dbReference type="Gene3D" id="1.50.40.10">
    <property type="entry name" value="Mitochondrial carrier domain"/>
    <property type="match status" value="2"/>
</dbReference>
<reference evidence="12 13" key="1">
    <citation type="submission" date="2024-10" db="EMBL/GenBank/DDBJ databases">
        <title>Updated reference genomes for cyclostephanoid diatoms.</title>
        <authorList>
            <person name="Roberts W.R."/>
            <person name="Alverson A.J."/>
        </authorList>
    </citation>
    <scope>NUCLEOTIDE SEQUENCE [LARGE SCALE GENOMIC DNA]</scope>
    <source>
        <strain evidence="12 13">AJA228-03</strain>
    </source>
</reference>
<evidence type="ECO:0000256" key="1">
    <source>
        <dbReference type="ARBA" id="ARBA00004448"/>
    </source>
</evidence>
<evidence type="ECO:0000256" key="9">
    <source>
        <dbReference type="ARBA" id="ARBA00023136"/>
    </source>
</evidence>
<organism evidence="12 13">
    <name type="scientific">Cyclostephanos tholiformis</name>
    <dbReference type="NCBI Taxonomy" id="382380"/>
    <lineage>
        <taxon>Eukaryota</taxon>
        <taxon>Sar</taxon>
        <taxon>Stramenopiles</taxon>
        <taxon>Ochrophyta</taxon>
        <taxon>Bacillariophyta</taxon>
        <taxon>Coscinodiscophyceae</taxon>
        <taxon>Thalassiosirophycidae</taxon>
        <taxon>Stephanodiscales</taxon>
        <taxon>Stephanodiscaceae</taxon>
        <taxon>Cyclostephanos</taxon>
    </lineage>
</organism>
<feature type="transmembrane region" description="Helical" evidence="11">
    <location>
        <begin position="1016"/>
        <end position="1034"/>
    </location>
</feature>
<feature type="transmembrane region" description="Helical" evidence="11">
    <location>
        <begin position="821"/>
        <end position="841"/>
    </location>
</feature>
<evidence type="ECO:0000256" key="5">
    <source>
        <dbReference type="ARBA" id="ARBA00022737"/>
    </source>
</evidence>
<sequence>TKAKKREYKVGVSATMAFLPLLVLLISAPYAVTSNTPGFKHRARRKRHFSTATSSLAFQSHLYTNCGGGDKSHGTCPNHHNNYPFHRTSGRIDANSETFAPEASEDTVSSTLTPLTSQYYIDVSRRAAVLRIFSLTILSAGFPNSSLASEIDATGQLFTPKNEMIKGGGSASARGIRLKPVEEKKSRNRRNNNLLKSSGLIQNVYETRFITYLARFLLVFDPSANAWWKKNSMSPDVGSTKDSLVNNDISKERFAEFAESVEVGLADYFSGPYGSYASIAAAKAGIAAAEPAKSVTRAQSTSRSKSKSRKAEKEAINLARQGILNLFTLLKARYTSMEAKQQLAILFSLIPSPELQPVQEIRGLLGEVDNGTIAAVELFDLSDDDEAVEGFRLSSRHGGGFSKSDNELIRVEAPAPLGDEYKPAKLRAVMKPTSRILRINVIDGGLGYTVSPDVIVKQRGATRDCEACAIIDRKGSVSEIILIDPGFGYGGLQNREGSEPTLPTVEIRQRMSRQNNPDKEVKPAKAVPELEYSVVGVEIIDGGSGYIFDQPPKVALILPQTDPDWFATPITLQDTEDDDENQVILASVTQMKSGGDGIIVDPRAVRRGRDNFQLGDDLIRKIKSDPISLLPPVVRPQYSKFIDDASPSVSMKGYYYISSLPPIKQEVVLTSSKYRSIDPLFGPLGKAPVIKNAMTLSSSQYFRLAISGALCTVLVRTLLNPLELVKTKIQLGNDEEIIKSVRNASLKHGRLELNDKPNSGTLEVIKRMIEVRGPLSLFQSADITLLTSVVFGLFGFGATELFRRSFSAVFFDETAAGPSEFLLLAAAALATLLTCAFGAPFEILRVRSMSTAENQGIKKVFEDFVEENRLKRHIEHVSISSSLSTSVTLPKGMQLEDIKPLWSSFIPIASRELPFALTKFLVFDLASSYIADFINGSNLLGDDEIRVGVGGLGLLLSAFAGALAGIAGAFVSHPADLILTLTSASSREDGQRKDWRMIVQELLAAEGGISNMYAGFPARAVFFFLVIGLQFFLYDYIKTLLDVGTDDLTLVLDVFYAVRQGLL</sequence>
<dbReference type="PANTHER" id="PTHR45671:SF12">
    <property type="entry name" value="MITOCHONDRIAL PHOSPHATE CARRIER PROTEIN"/>
    <property type="match status" value="1"/>
</dbReference>
<evidence type="ECO:0000313" key="13">
    <source>
        <dbReference type="Proteomes" id="UP001530377"/>
    </source>
</evidence>
<dbReference type="InterPro" id="IPR018108">
    <property type="entry name" value="MCP_transmembrane"/>
</dbReference>
<comment type="caution">
    <text evidence="12">The sequence shown here is derived from an EMBL/GenBank/DDBJ whole genome shotgun (WGS) entry which is preliminary data.</text>
</comment>
<comment type="subcellular location">
    <subcellularLocation>
        <location evidence="1">Mitochondrion inner membrane</location>
        <topology evidence="1">Multi-pass membrane protein</topology>
    </subcellularLocation>
</comment>
<dbReference type="InterPro" id="IPR023395">
    <property type="entry name" value="MCP_dom_sf"/>
</dbReference>
<feature type="repeat" description="Solcar" evidence="10">
    <location>
        <begin position="699"/>
        <end position="805"/>
    </location>
</feature>
<feature type="transmembrane region" description="Helical" evidence="11">
    <location>
        <begin position="947"/>
        <end position="971"/>
    </location>
</feature>
<keyword evidence="4 10" id="KW-0812">Transmembrane</keyword>
<keyword evidence="5" id="KW-0677">Repeat</keyword>
<evidence type="ECO:0000256" key="4">
    <source>
        <dbReference type="ARBA" id="ARBA00022692"/>
    </source>
</evidence>
<dbReference type="Proteomes" id="UP001530377">
    <property type="component" value="Unassembled WGS sequence"/>
</dbReference>
<keyword evidence="3" id="KW-0813">Transport</keyword>
<gene>
    <name evidence="12" type="ORF">ACHAXA_009370</name>
</gene>
<dbReference type="GO" id="GO:0005743">
    <property type="term" value="C:mitochondrial inner membrane"/>
    <property type="evidence" value="ECO:0007669"/>
    <property type="project" value="UniProtKB-SubCell"/>
</dbReference>
<feature type="repeat" description="Solcar" evidence="10">
    <location>
        <begin position="818"/>
        <end position="929"/>
    </location>
</feature>
<protein>
    <submittedName>
        <fullName evidence="12">Uncharacterized protein</fullName>
    </submittedName>
</protein>
<evidence type="ECO:0000256" key="10">
    <source>
        <dbReference type="PROSITE-ProRule" id="PRU00282"/>
    </source>
</evidence>
<evidence type="ECO:0000256" key="2">
    <source>
        <dbReference type="ARBA" id="ARBA00006375"/>
    </source>
</evidence>
<comment type="similarity">
    <text evidence="2">Belongs to the mitochondrial carrier (TC 2.A.29) family.</text>
</comment>
<evidence type="ECO:0000256" key="7">
    <source>
        <dbReference type="ARBA" id="ARBA00022989"/>
    </source>
</evidence>
<evidence type="ECO:0000256" key="3">
    <source>
        <dbReference type="ARBA" id="ARBA00022448"/>
    </source>
</evidence>
<evidence type="ECO:0000256" key="8">
    <source>
        <dbReference type="ARBA" id="ARBA00023128"/>
    </source>
</evidence>
<dbReference type="Pfam" id="PF00153">
    <property type="entry name" value="Mito_carr"/>
    <property type="match status" value="2"/>
</dbReference>
<proteinExistence type="inferred from homology"/>